<evidence type="ECO:0000256" key="1">
    <source>
        <dbReference type="SAM" id="MobiDB-lite"/>
    </source>
</evidence>
<protein>
    <submittedName>
        <fullName evidence="2">Uncharacterized protein</fullName>
    </submittedName>
</protein>
<dbReference type="EMBL" id="LR134156">
    <property type="protein sequence ID" value="VEA77149.1"/>
    <property type="molecule type" value="Genomic_DNA"/>
</dbReference>
<organism evidence="2 3">
    <name type="scientific">Salmonella enterica subsp. arizonae</name>
    <dbReference type="NCBI Taxonomy" id="59203"/>
    <lineage>
        <taxon>Bacteria</taxon>
        <taxon>Pseudomonadati</taxon>
        <taxon>Pseudomonadota</taxon>
        <taxon>Gammaproteobacteria</taxon>
        <taxon>Enterobacterales</taxon>
        <taxon>Enterobacteriaceae</taxon>
        <taxon>Salmonella</taxon>
    </lineage>
</organism>
<name>A0A3S4IB99_SALER</name>
<accession>A0A3S4IB99</accession>
<gene>
    <name evidence="2" type="ORF">NCTC10047_03057</name>
</gene>
<dbReference type="Proteomes" id="UP000275676">
    <property type="component" value="Chromosome"/>
</dbReference>
<sequence>MPNSLNTHVDTDRICDNDESIGPAKDESDPLTAEYLSSVFDLAEITKANQVVCKSFSD</sequence>
<reference evidence="2 3" key="1">
    <citation type="submission" date="2018-12" db="EMBL/GenBank/DDBJ databases">
        <authorList>
            <consortium name="Pathogen Informatics"/>
        </authorList>
    </citation>
    <scope>NUCLEOTIDE SEQUENCE [LARGE SCALE GENOMIC DNA]</scope>
    <source>
        <strain evidence="2 3">NCTC10047</strain>
    </source>
</reference>
<evidence type="ECO:0000313" key="3">
    <source>
        <dbReference type="Proteomes" id="UP000275676"/>
    </source>
</evidence>
<proteinExistence type="predicted"/>
<dbReference type="AlphaFoldDB" id="A0A3S4IB99"/>
<evidence type="ECO:0000313" key="2">
    <source>
        <dbReference type="EMBL" id="VEA77149.1"/>
    </source>
</evidence>
<feature type="region of interest" description="Disordered" evidence="1">
    <location>
        <begin position="1"/>
        <end position="28"/>
    </location>
</feature>